<keyword evidence="8" id="KW-0282">Flagellum</keyword>
<dbReference type="InterPro" id="IPR046358">
    <property type="entry name" value="Flagellin_C"/>
</dbReference>
<dbReference type="Proteomes" id="UP000005753">
    <property type="component" value="Chromosome"/>
</dbReference>
<dbReference type="Pfam" id="PF00669">
    <property type="entry name" value="Flagellin_N"/>
    <property type="match status" value="1"/>
</dbReference>
<accession>I5AQM6</accession>
<dbReference type="PANTHER" id="PTHR42792:SF2">
    <property type="entry name" value="FLAGELLIN"/>
    <property type="match status" value="1"/>
</dbReference>
<dbReference type="HOGENOM" id="CLU_011142_3_1_9"/>
<evidence type="ECO:0000256" key="5">
    <source>
        <dbReference type="SAM" id="MobiDB-lite"/>
    </source>
</evidence>
<evidence type="ECO:0000256" key="2">
    <source>
        <dbReference type="ARBA" id="ARBA00020110"/>
    </source>
</evidence>
<dbReference type="SUPFAM" id="SSF64518">
    <property type="entry name" value="Phase 1 flagellin"/>
    <property type="match status" value="1"/>
</dbReference>
<feature type="domain" description="Flagellin C-terminal" evidence="7">
    <location>
        <begin position="496"/>
        <end position="577"/>
    </location>
</feature>
<comment type="subcellular location">
    <subcellularLocation>
        <location evidence="4">Secreted</location>
    </subcellularLocation>
    <subcellularLocation>
        <location evidence="4">Bacterial flagellum</location>
    </subcellularLocation>
</comment>
<evidence type="ECO:0000256" key="3">
    <source>
        <dbReference type="ARBA" id="ARBA00023143"/>
    </source>
</evidence>
<keyword evidence="8" id="KW-0969">Cilium</keyword>
<dbReference type="OrthoDB" id="9796789at2"/>
<name>I5AQM6_EUBC6</name>
<comment type="function">
    <text evidence="4">Flagellin is the subunit protein which polymerizes to form the filaments of bacterial flagella.</text>
</comment>
<evidence type="ECO:0000259" key="7">
    <source>
        <dbReference type="Pfam" id="PF00700"/>
    </source>
</evidence>
<sequence>MVLQHNLPATTANRHLTENRNSLNKSLEKLSSGFRINRAADDAAGLAISEAMRSKINGLTQAEDNAKDGIGLIQTTEGALTEVHSMLQRGYQLSVQAANGTYNDNARKDIDLEIQELKTEINRISENTDFNGIKLLQGTRYPFAIDKANAVDPAMLKTLKNTIGNAGEAILNTFDKLTELIESKGASPSVVNGKLAKLSENVLAQAKGWVPFRGGSGLIEVDVDTSKFGDSADASTGIQATIAHEMMHGVMGIVYNSLVTSGTHPLHATPTWFIEGTAQVAGGIFNAGWNWNLRGVTSSTSTADVKALLSRHQDPENEPYGMGALAVAYMGQKASGETTVSAENVVKGLNNIFEQMKEKSFEDAVKAATGSYYPNDILDAFTPSNVTDDVANFVKEICDQAGGDGGGSFLKGLGLSKKVSEYGFNGEYSGTKFTVNFDAGDGASDGESSDVVLQIGATKNETLNLYRVNMSTKGLGITDTNVLTQDEAKSALESFQNAIDSTSTVRGYYGAIQNRLEHTINNLQVTSENATAAESRIRDTDMAKEMAKYTKDNILMQAAQSMLAQANQSPQGVLSLLQG</sequence>
<keyword evidence="8" id="KW-0966">Cell projection</keyword>
<dbReference type="GO" id="GO:0009288">
    <property type="term" value="C:bacterial-type flagellum"/>
    <property type="evidence" value="ECO:0007669"/>
    <property type="project" value="UniProtKB-SubCell"/>
</dbReference>
<reference evidence="8 9" key="1">
    <citation type="submission" date="2010-08" db="EMBL/GenBank/DDBJ databases">
        <authorList>
            <consortium name="US DOE Joint Genome Institute (JGI-PGF)"/>
            <person name="Lucas S."/>
            <person name="Copeland A."/>
            <person name="Lapidus A."/>
            <person name="Cheng J.-F."/>
            <person name="Bruce D."/>
            <person name="Goodwin L."/>
            <person name="Pitluck S."/>
            <person name="Land M.L."/>
            <person name="Hauser L."/>
            <person name="Chang Y.-J."/>
            <person name="Anderson I.J."/>
            <person name="Johnson E."/>
            <person name="Mulhopadhyay B."/>
            <person name="Kyrpides N."/>
            <person name="Woyke T.J."/>
        </authorList>
    </citation>
    <scope>NUCLEOTIDE SEQUENCE [LARGE SCALE GENOMIC DNA]</scope>
    <source>
        <strain evidence="8 9">6</strain>
    </source>
</reference>
<organism evidence="8 9">
    <name type="scientific">Eubacterium cellulosolvens (strain ATCC 43171 / JCM 9499 / 6)</name>
    <name type="common">Cillobacterium cellulosolvens</name>
    <dbReference type="NCBI Taxonomy" id="633697"/>
    <lineage>
        <taxon>Bacteria</taxon>
        <taxon>Bacillati</taxon>
        <taxon>Bacillota</taxon>
        <taxon>Clostridia</taxon>
        <taxon>Eubacteriales</taxon>
        <taxon>Eubacteriaceae</taxon>
        <taxon>Eubacterium</taxon>
    </lineage>
</organism>
<dbReference type="Gene3D" id="1.20.1330.10">
    <property type="entry name" value="f41 fragment of flagellin, N-terminal domain"/>
    <property type="match status" value="2"/>
</dbReference>
<evidence type="ECO:0000256" key="1">
    <source>
        <dbReference type="ARBA" id="ARBA00005709"/>
    </source>
</evidence>
<dbReference type="EMBL" id="CM001487">
    <property type="protein sequence ID" value="EIM56099.1"/>
    <property type="molecule type" value="Genomic_DNA"/>
</dbReference>
<dbReference type="PANTHER" id="PTHR42792">
    <property type="entry name" value="FLAGELLIN"/>
    <property type="match status" value="1"/>
</dbReference>
<dbReference type="InterPro" id="IPR001029">
    <property type="entry name" value="Flagellin_N"/>
</dbReference>
<evidence type="ECO:0000256" key="4">
    <source>
        <dbReference type="RuleBase" id="RU362073"/>
    </source>
</evidence>
<dbReference type="InterPro" id="IPR001492">
    <property type="entry name" value="Flagellin"/>
</dbReference>
<evidence type="ECO:0000259" key="6">
    <source>
        <dbReference type="Pfam" id="PF00669"/>
    </source>
</evidence>
<reference evidence="8 9" key="2">
    <citation type="submission" date="2012-02" db="EMBL/GenBank/DDBJ databases">
        <title>Improved High-Quality Draft sequence of Eubacterium cellulosolvens 6.</title>
        <authorList>
            <consortium name="US DOE Joint Genome Institute"/>
            <person name="Lucas S."/>
            <person name="Han J."/>
            <person name="Lapidus A."/>
            <person name="Cheng J.-F."/>
            <person name="Goodwin L."/>
            <person name="Pitluck S."/>
            <person name="Peters L."/>
            <person name="Mikhailova N."/>
            <person name="Gu W."/>
            <person name="Detter J.C."/>
            <person name="Han C."/>
            <person name="Tapia R."/>
            <person name="Land M."/>
            <person name="Hauser L."/>
            <person name="Kyrpides N."/>
            <person name="Ivanova N."/>
            <person name="Pagani I."/>
            <person name="Johnson E."/>
            <person name="Mukhopadhyay B."/>
            <person name="Anderson I."/>
            <person name="Woyke T."/>
        </authorList>
    </citation>
    <scope>NUCLEOTIDE SEQUENCE [LARGE SCALE GENOMIC DNA]</scope>
    <source>
        <strain evidence="8 9">6</strain>
    </source>
</reference>
<proteinExistence type="inferred from homology"/>
<feature type="domain" description="Flagellin N-terminal" evidence="6">
    <location>
        <begin position="5"/>
        <end position="139"/>
    </location>
</feature>
<dbReference type="PRINTS" id="PR00207">
    <property type="entry name" value="FLAGELLIN"/>
</dbReference>
<keyword evidence="4" id="KW-0964">Secreted</keyword>
<feature type="region of interest" description="Disordered" evidence="5">
    <location>
        <begin position="1"/>
        <end position="20"/>
    </location>
</feature>
<keyword evidence="3 4" id="KW-0975">Bacterial flagellum</keyword>
<dbReference type="GO" id="GO:0005198">
    <property type="term" value="F:structural molecule activity"/>
    <property type="evidence" value="ECO:0007669"/>
    <property type="project" value="UniProtKB-UniRule"/>
</dbReference>
<keyword evidence="9" id="KW-1185">Reference proteome</keyword>
<dbReference type="Pfam" id="PF00700">
    <property type="entry name" value="Flagellin_C"/>
    <property type="match status" value="1"/>
</dbReference>
<evidence type="ECO:0000313" key="9">
    <source>
        <dbReference type="Proteomes" id="UP000005753"/>
    </source>
</evidence>
<dbReference type="GO" id="GO:0005576">
    <property type="term" value="C:extracellular region"/>
    <property type="evidence" value="ECO:0007669"/>
    <property type="project" value="UniProtKB-SubCell"/>
</dbReference>
<dbReference type="Gene3D" id="6.10.10.10">
    <property type="entry name" value="Flagellar export chaperone, C-terminal domain"/>
    <property type="match status" value="1"/>
</dbReference>
<protein>
    <recommendedName>
        <fullName evidence="2 4">Flagellin</fullName>
    </recommendedName>
</protein>
<dbReference type="STRING" id="633697.EubceDRAFT1_0239"/>
<evidence type="ECO:0000313" key="8">
    <source>
        <dbReference type="EMBL" id="EIM56099.1"/>
    </source>
</evidence>
<dbReference type="eggNOG" id="COG1344">
    <property type="taxonomic scope" value="Bacteria"/>
</dbReference>
<dbReference type="NCBIfam" id="NF033876">
    <property type="entry name" value="flagella_HExxH"/>
    <property type="match status" value="1"/>
</dbReference>
<gene>
    <name evidence="8" type="ORF">EubceDRAFT1_0239</name>
</gene>
<dbReference type="InterPro" id="IPR042187">
    <property type="entry name" value="Flagellin_C_sub2"/>
</dbReference>
<comment type="similarity">
    <text evidence="1 4">Belongs to the bacterial flagellin family.</text>
</comment>
<dbReference type="AlphaFoldDB" id="I5AQM6"/>